<keyword evidence="2" id="KW-1185">Reference proteome</keyword>
<gene>
    <name evidence="1" type="ORF">AB0K40_17940</name>
</gene>
<dbReference type="Proteomes" id="UP001552427">
    <property type="component" value="Unassembled WGS sequence"/>
</dbReference>
<dbReference type="EMBL" id="JBFARM010000005">
    <property type="protein sequence ID" value="MEV4287390.1"/>
    <property type="molecule type" value="Genomic_DNA"/>
</dbReference>
<dbReference type="RefSeq" id="WP_364450801.1">
    <property type="nucleotide sequence ID" value="NZ_JBFARM010000005.1"/>
</dbReference>
<reference evidence="1 2" key="1">
    <citation type="submission" date="2024-06" db="EMBL/GenBank/DDBJ databases">
        <title>The Natural Products Discovery Center: Release of the First 8490 Sequenced Strains for Exploring Actinobacteria Biosynthetic Diversity.</title>
        <authorList>
            <person name="Kalkreuter E."/>
            <person name="Kautsar S.A."/>
            <person name="Yang D."/>
            <person name="Bader C.D."/>
            <person name="Teijaro C.N."/>
            <person name="Fluegel L."/>
            <person name="Davis C.M."/>
            <person name="Simpson J.R."/>
            <person name="Lauterbach L."/>
            <person name="Steele A.D."/>
            <person name="Gui C."/>
            <person name="Meng S."/>
            <person name="Li G."/>
            <person name="Viehrig K."/>
            <person name="Ye F."/>
            <person name="Su P."/>
            <person name="Kiefer A.F."/>
            <person name="Nichols A."/>
            <person name="Cepeda A.J."/>
            <person name="Yan W."/>
            <person name="Fan B."/>
            <person name="Jiang Y."/>
            <person name="Adhikari A."/>
            <person name="Zheng C.-J."/>
            <person name="Schuster L."/>
            <person name="Cowan T.M."/>
            <person name="Smanski M.J."/>
            <person name="Chevrette M.G."/>
            <person name="De Carvalho L.P.S."/>
            <person name="Shen B."/>
        </authorList>
    </citation>
    <scope>NUCLEOTIDE SEQUENCE [LARGE SCALE GENOMIC DNA]</scope>
    <source>
        <strain evidence="1 2">NPDC049574</strain>
    </source>
</reference>
<name>A0ABV3H4L8_9ACTN</name>
<evidence type="ECO:0000313" key="1">
    <source>
        <dbReference type="EMBL" id="MEV4287390.1"/>
    </source>
</evidence>
<protein>
    <recommendedName>
        <fullName evidence="3">ASCH domain-containing protein</fullName>
    </recommendedName>
</protein>
<evidence type="ECO:0008006" key="3">
    <source>
        <dbReference type="Google" id="ProtNLM"/>
    </source>
</evidence>
<accession>A0ABV3H4L8</accession>
<organism evidence="1 2">
    <name type="scientific">Nonomuraea bangladeshensis</name>
    <dbReference type="NCBI Taxonomy" id="404385"/>
    <lineage>
        <taxon>Bacteria</taxon>
        <taxon>Bacillati</taxon>
        <taxon>Actinomycetota</taxon>
        <taxon>Actinomycetes</taxon>
        <taxon>Streptosporangiales</taxon>
        <taxon>Streptosporangiaceae</taxon>
        <taxon>Nonomuraea</taxon>
    </lineage>
</organism>
<evidence type="ECO:0000313" key="2">
    <source>
        <dbReference type="Proteomes" id="UP001552427"/>
    </source>
</evidence>
<dbReference type="InterPro" id="IPR015947">
    <property type="entry name" value="PUA-like_sf"/>
</dbReference>
<sequence>MIALTIRPPWSFAIAAGWKPIENRTWRTDHRGPLAIHAGARWDHRAALRIAELTRAAVVKTEMSAIVAVAELVDIHHSSTCERTERLGHFHRNGPYTCSPWAMGGDDERGMWHWQLANVRRLVAPVECGGRLRLWELPPDVEAQVLEQIGAIA</sequence>
<comment type="caution">
    <text evidence="1">The sequence shown here is derived from an EMBL/GenBank/DDBJ whole genome shotgun (WGS) entry which is preliminary data.</text>
</comment>
<dbReference type="SUPFAM" id="SSF88697">
    <property type="entry name" value="PUA domain-like"/>
    <property type="match status" value="1"/>
</dbReference>
<proteinExistence type="predicted"/>
<dbReference type="Gene3D" id="2.30.130.30">
    <property type="entry name" value="Hypothetical protein"/>
    <property type="match status" value="1"/>
</dbReference>